<dbReference type="Proteomes" id="UP001162992">
    <property type="component" value="Chromosome 23"/>
</dbReference>
<evidence type="ECO:0000313" key="2">
    <source>
        <dbReference type="Proteomes" id="UP001162992"/>
    </source>
</evidence>
<organism evidence="1 2">
    <name type="scientific">Diphasiastrum complanatum</name>
    <name type="common">Issler's clubmoss</name>
    <name type="synonym">Lycopodium complanatum</name>
    <dbReference type="NCBI Taxonomy" id="34168"/>
    <lineage>
        <taxon>Eukaryota</taxon>
        <taxon>Viridiplantae</taxon>
        <taxon>Streptophyta</taxon>
        <taxon>Embryophyta</taxon>
        <taxon>Tracheophyta</taxon>
        <taxon>Lycopodiopsida</taxon>
        <taxon>Lycopodiales</taxon>
        <taxon>Lycopodiaceae</taxon>
        <taxon>Lycopodioideae</taxon>
        <taxon>Diphasiastrum</taxon>
    </lineage>
</organism>
<name>A0ACC2A9K7_DIPCM</name>
<proteinExistence type="predicted"/>
<accession>A0ACC2A9K7</accession>
<reference evidence="2" key="1">
    <citation type="journal article" date="2024" name="Proc. Natl. Acad. Sci. U.S.A.">
        <title>Extraordinary preservation of gene collinearity over three hundred million years revealed in homosporous lycophytes.</title>
        <authorList>
            <person name="Li C."/>
            <person name="Wickell D."/>
            <person name="Kuo L.Y."/>
            <person name="Chen X."/>
            <person name="Nie B."/>
            <person name="Liao X."/>
            <person name="Peng D."/>
            <person name="Ji J."/>
            <person name="Jenkins J."/>
            <person name="Williams M."/>
            <person name="Shu S."/>
            <person name="Plott C."/>
            <person name="Barry K."/>
            <person name="Rajasekar S."/>
            <person name="Grimwood J."/>
            <person name="Han X."/>
            <person name="Sun S."/>
            <person name="Hou Z."/>
            <person name="He W."/>
            <person name="Dai G."/>
            <person name="Sun C."/>
            <person name="Schmutz J."/>
            <person name="Leebens-Mack J.H."/>
            <person name="Li F.W."/>
            <person name="Wang L."/>
        </authorList>
    </citation>
    <scope>NUCLEOTIDE SEQUENCE [LARGE SCALE GENOMIC DNA]</scope>
    <source>
        <strain evidence="2">cv. PW_Plant_1</strain>
    </source>
</reference>
<gene>
    <name evidence="1" type="ORF">O6H91_23G030900</name>
</gene>
<sequence>MAVLCTLSSAFRGLSLSASPRASFFGSTHGFMACDNRTAASPSLTIEAAHKKGSGSTKNGRDSKGKRLGVKIYGDQAAQAGSIIIRQRGTKFHPGNNVGLGRDYTIFSKIDGVVKFEKFGPDKKKVSVYPKVEVPENPNSRKVRRREFYRARRERSQLVGVSDELNGLVIASTPTLQPSEIVIC</sequence>
<dbReference type="EMBL" id="CM055114">
    <property type="protein sequence ID" value="KAJ7514156.1"/>
    <property type="molecule type" value="Genomic_DNA"/>
</dbReference>
<keyword evidence="2" id="KW-1185">Reference proteome</keyword>
<protein>
    <submittedName>
        <fullName evidence="1">Uncharacterized protein</fullName>
    </submittedName>
</protein>
<comment type="caution">
    <text evidence="1">The sequence shown here is derived from an EMBL/GenBank/DDBJ whole genome shotgun (WGS) entry which is preliminary data.</text>
</comment>
<evidence type="ECO:0000313" key="1">
    <source>
        <dbReference type="EMBL" id="KAJ7514156.1"/>
    </source>
</evidence>